<dbReference type="InterPro" id="IPR036513">
    <property type="entry name" value="STAS_dom_sf"/>
</dbReference>
<sequence>MLVHAVDRGILVVIVRVDIDISSRAYAVQDIARLVRSHLPLPVVLLLAAPVVGAATLSAVLRVHRLCSGLQVPLAVVTPSGAARRILRASADSTPHFPLGVFATAESALATCATAHDASA</sequence>
<feature type="transmembrane region" description="Helical" evidence="1">
    <location>
        <begin position="39"/>
        <end position="61"/>
    </location>
</feature>
<proteinExistence type="predicted"/>
<gene>
    <name evidence="2" type="ORF">OGH68_34625</name>
</gene>
<evidence type="ECO:0000313" key="2">
    <source>
        <dbReference type="EMBL" id="UYQ66089.1"/>
    </source>
</evidence>
<evidence type="ECO:0008006" key="4">
    <source>
        <dbReference type="Google" id="ProtNLM"/>
    </source>
</evidence>
<keyword evidence="3" id="KW-1185">Reference proteome</keyword>
<dbReference type="EMBL" id="CP107567">
    <property type="protein sequence ID" value="UYQ66089.1"/>
    <property type="molecule type" value="Genomic_DNA"/>
</dbReference>
<name>A0ABY6IGE8_STRPE</name>
<accession>A0ABY6IGE8</accession>
<evidence type="ECO:0000313" key="3">
    <source>
        <dbReference type="Proteomes" id="UP001163878"/>
    </source>
</evidence>
<dbReference type="SUPFAM" id="SSF52091">
    <property type="entry name" value="SpoIIaa-like"/>
    <property type="match status" value="1"/>
</dbReference>
<keyword evidence="1" id="KW-0812">Transmembrane</keyword>
<protein>
    <recommendedName>
        <fullName evidence="4">STAS domain-containing protein</fullName>
    </recommendedName>
</protein>
<organism evidence="2 3">
    <name type="scientific">Streptomyces peucetius</name>
    <dbReference type="NCBI Taxonomy" id="1950"/>
    <lineage>
        <taxon>Bacteria</taxon>
        <taxon>Bacillati</taxon>
        <taxon>Actinomycetota</taxon>
        <taxon>Actinomycetes</taxon>
        <taxon>Kitasatosporales</taxon>
        <taxon>Streptomycetaceae</taxon>
        <taxon>Streptomyces</taxon>
    </lineage>
</organism>
<evidence type="ECO:0000256" key="1">
    <source>
        <dbReference type="SAM" id="Phobius"/>
    </source>
</evidence>
<keyword evidence="1" id="KW-1133">Transmembrane helix</keyword>
<dbReference type="RefSeq" id="WP_264249479.1">
    <property type="nucleotide sequence ID" value="NZ_CP107567.1"/>
</dbReference>
<reference evidence="2" key="1">
    <citation type="submission" date="2022-10" db="EMBL/GenBank/DDBJ databases">
        <title>Cytochrome P450 Catalyzes Benzene Ring Formation in the Biosynthesis of Trialkyl-Substituted Aromatic Polyketides.</title>
        <authorList>
            <person name="Zhao E."/>
            <person name="Ge H."/>
        </authorList>
    </citation>
    <scope>NUCLEOTIDE SEQUENCE</scope>
    <source>
        <strain evidence="2">NA0869</strain>
    </source>
</reference>
<keyword evidence="1" id="KW-0472">Membrane</keyword>
<dbReference type="Proteomes" id="UP001163878">
    <property type="component" value="Chromosome"/>
</dbReference>
<dbReference type="Gene3D" id="3.30.750.24">
    <property type="entry name" value="STAS domain"/>
    <property type="match status" value="1"/>
</dbReference>